<dbReference type="PANTHER" id="PTHR10894:SF0">
    <property type="entry name" value="NUCLEOLAR PROTEIN 56"/>
    <property type="match status" value="1"/>
</dbReference>
<evidence type="ECO:0000256" key="1">
    <source>
        <dbReference type="ARBA" id="ARBA00009211"/>
    </source>
</evidence>
<evidence type="ECO:0000313" key="5">
    <source>
        <dbReference type="Proteomes" id="UP001206983"/>
    </source>
</evidence>
<dbReference type="GO" id="GO:0031428">
    <property type="term" value="C:box C/D methylation guide snoRNP complex"/>
    <property type="evidence" value="ECO:0007669"/>
    <property type="project" value="InterPro"/>
</dbReference>
<protein>
    <submittedName>
        <fullName evidence="4">rRNA biogenesis protein</fullName>
    </submittedName>
</protein>
<evidence type="ECO:0000256" key="2">
    <source>
        <dbReference type="SAM" id="MobiDB-lite"/>
    </source>
</evidence>
<feature type="domain" description="Nop" evidence="3">
    <location>
        <begin position="200"/>
        <end position="314"/>
    </location>
</feature>
<dbReference type="InterPro" id="IPR002687">
    <property type="entry name" value="Nop_dom"/>
</dbReference>
<gene>
    <name evidence="4" type="ORF">PV02_04835</name>
</gene>
<accession>A0AAE3H9D5</accession>
<dbReference type="InterPro" id="IPR045056">
    <property type="entry name" value="Nop56/Nop58"/>
</dbReference>
<dbReference type="InterPro" id="IPR012976">
    <property type="entry name" value="NOSIC"/>
</dbReference>
<feature type="compositionally biased region" description="Basic residues" evidence="2">
    <location>
        <begin position="332"/>
        <end position="344"/>
    </location>
</feature>
<dbReference type="PANTHER" id="PTHR10894">
    <property type="entry name" value="NUCLEOLAR PROTEIN 5 NUCLEOLAR PROTEIN NOP5 NOP58"/>
    <property type="match status" value="1"/>
</dbReference>
<dbReference type="Pfam" id="PF01798">
    <property type="entry name" value="Nop"/>
    <property type="match status" value="1"/>
</dbReference>
<dbReference type="Proteomes" id="UP001206983">
    <property type="component" value="Unassembled WGS sequence"/>
</dbReference>
<keyword evidence="5" id="KW-1185">Reference proteome</keyword>
<reference evidence="4 5" key="1">
    <citation type="journal article" date="2011" name="Appl. Environ. Microbiol.">
        <title>Methanogenic archaea isolated from Taiwan's Chelungpu fault.</title>
        <authorList>
            <person name="Wu S.Y."/>
            <person name="Lai M.C."/>
        </authorList>
    </citation>
    <scope>NUCLEOTIDE SEQUENCE [LARGE SCALE GENOMIC DNA]</scope>
    <source>
        <strain evidence="4 5">St545Mb</strain>
    </source>
</reference>
<feature type="region of interest" description="Disordered" evidence="2">
    <location>
        <begin position="296"/>
        <end position="344"/>
    </location>
</feature>
<name>A0AAE3H9D5_9EURY</name>
<dbReference type="Gene3D" id="1.10.246.90">
    <property type="entry name" value="Nop domain"/>
    <property type="match status" value="1"/>
</dbReference>
<dbReference type="InterPro" id="IPR042239">
    <property type="entry name" value="Nop_C"/>
</dbReference>
<dbReference type="SUPFAM" id="SSF89124">
    <property type="entry name" value="Nop domain"/>
    <property type="match status" value="1"/>
</dbReference>
<dbReference type="AlphaFoldDB" id="A0AAE3H9D5"/>
<sequence length="344" mass="37945">MEFTAWFGRLNINEQGEVTDCQPFSKDPDELAERLLAFQESGQNVRLQGIDLRQTASDCGFVELDEEYDVLLRDVCIRAAKSRISSNDTDDVRIIQAVQALDDIDRNVNELSERLLEWYGAYFPELELTGEALASFVTSFGSRANVPAGHPLHEKASGSMGAEISFADEELLRTFASNLCSLYDTRRHIESYIVTGMGSLAPNLSDIAGALLGARLISMAGSLQKLASFPSSTVQVIGAHRALFKHLRSNTPSPKHGIIYNNIIIKNAPWWQRGKLARAFASKISLAARTDLYSGKKNPSIRESMEKKLNAIRAANPSPPKRESKPTGKPGPKGRGRNRKGGRR</sequence>
<evidence type="ECO:0000313" key="4">
    <source>
        <dbReference type="EMBL" id="MCQ6962492.1"/>
    </source>
</evidence>
<comment type="similarity">
    <text evidence="1">Belongs to the NOP5/NOP56 family.</text>
</comment>
<proteinExistence type="inferred from homology"/>
<dbReference type="EMBL" id="JTEO01000004">
    <property type="protein sequence ID" value="MCQ6962492.1"/>
    <property type="molecule type" value="Genomic_DNA"/>
</dbReference>
<organism evidence="4 5">
    <name type="scientific">Methanolobus chelungpuianus</name>
    <dbReference type="NCBI Taxonomy" id="502115"/>
    <lineage>
        <taxon>Archaea</taxon>
        <taxon>Methanobacteriati</taxon>
        <taxon>Methanobacteriota</taxon>
        <taxon>Stenosarchaea group</taxon>
        <taxon>Methanomicrobia</taxon>
        <taxon>Methanosarcinales</taxon>
        <taxon>Methanosarcinaceae</taxon>
        <taxon>Methanolobus</taxon>
    </lineage>
</organism>
<dbReference type="GO" id="GO:0030515">
    <property type="term" value="F:snoRNA binding"/>
    <property type="evidence" value="ECO:0007669"/>
    <property type="project" value="InterPro"/>
</dbReference>
<dbReference type="Gene3D" id="1.10.287.4070">
    <property type="match status" value="1"/>
</dbReference>
<dbReference type="PROSITE" id="PS51358">
    <property type="entry name" value="NOP"/>
    <property type="match status" value="1"/>
</dbReference>
<dbReference type="SMART" id="SM00931">
    <property type="entry name" value="NOSIC"/>
    <property type="match status" value="1"/>
</dbReference>
<comment type="caution">
    <text evidence="4">The sequence shown here is derived from an EMBL/GenBank/DDBJ whole genome shotgun (WGS) entry which is preliminary data.</text>
</comment>
<evidence type="ECO:0000259" key="3">
    <source>
        <dbReference type="PROSITE" id="PS51358"/>
    </source>
</evidence>
<dbReference type="InterPro" id="IPR036070">
    <property type="entry name" value="Nop_dom_sf"/>
</dbReference>